<feature type="non-terminal residue" evidence="2">
    <location>
        <position position="85"/>
    </location>
</feature>
<evidence type="ECO:0000313" key="2">
    <source>
        <dbReference type="EMBL" id="NOK39353.1"/>
    </source>
</evidence>
<feature type="signal peptide" evidence="1">
    <location>
        <begin position="1"/>
        <end position="22"/>
    </location>
</feature>
<proteinExistence type="predicted"/>
<sequence>MLHLARALLVFSLALVSTSAGAQSRGSDDLRGHVSPTPAWLPRGVFLGTQLNNGAVVPNVRVQWELTIFQDRKDAWIAILEGGVG</sequence>
<evidence type="ECO:0000256" key="1">
    <source>
        <dbReference type="SAM" id="SignalP"/>
    </source>
</evidence>
<keyword evidence="3" id="KW-1185">Reference proteome</keyword>
<dbReference type="EMBL" id="JABFJV010000459">
    <property type="protein sequence ID" value="NOK39353.1"/>
    <property type="molecule type" value="Genomic_DNA"/>
</dbReference>
<name>A0A7Y4NXF4_9BACT</name>
<accession>A0A7Y4NXF4</accession>
<feature type="chain" id="PRO_5030863496" evidence="1">
    <location>
        <begin position="23"/>
        <end position="85"/>
    </location>
</feature>
<gene>
    <name evidence="2" type="ORF">HMI49_39900</name>
</gene>
<evidence type="ECO:0000313" key="3">
    <source>
        <dbReference type="Proteomes" id="UP000563426"/>
    </source>
</evidence>
<protein>
    <submittedName>
        <fullName evidence="2">Uncharacterized protein</fullName>
    </submittedName>
</protein>
<comment type="caution">
    <text evidence="2">The sequence shown here is derived from an EMBL/GenBank/DDBJ whole genome shotgun (WGS) entry which is preliminary data.</text>
</comment>
<dbReference type="Proteomes" id="UP000563426">
    <property type="component" value="Unassembled WGS sequence"/>
</dbReference>
<dbReference type="AlphaFoldDB" id="A0A7Y4NXF4"/>
<keyword evidence="1" id="KW-0732">Signal</keyword>
<reference evidence="2 3" key="1">
    <citation type="submission" date="2020-05" db="EMBL/GenBank/DDBJ databases">
        <authorList>
            <person name="Whitworth D."/>
        </authorList>
    </citation>
    <scope>NUCLEOTIDE SEQUENCE [LARGE SCALE GENOMIC DNA]</scope>
    <source>
        <strain evidence="2 3">AB043B</strain>
    </source>
</reference>
<organism evidence="2 3">
    <name type="scientific">Corallococcus exercitus</name>
    <dbReference type="NCBI Taxonomy" id="2316736"/>
    <lineage>
        <taxon>Bacteria</taxon>
        <taxon>Pseudomonadati</taxon>
        <taxon>Myxococcota</taxon>
        <taxon>Myxococcia</taxon>
        <taxon>Myxococcales</taxon>
        <taxon>Cystobacterineae</taxon>
        <taxon>Myxococcaceae</taxon>
        <taxon>Corallococcus</taxon>
    </lineage>
</organism>